<keyword evidence="3 5" id="KW-0862">Zinc</keyword>
<dbReference type="Pfam" id="PF00642">
    <property type="entry name" value="zf-CCCH"/>
    <property type="match status" value="5"/>
</dbReference>
<dbReference type="AlphaFoldDB" id="A0AAV6NK23"/>
<feature type="compositionally biased region" description="Basic and acidic residues" evidence="6">
    <location>
        <begin position="508"/>
        <end position="523"/>
    </location>
</feature>
<dbReference type="PROSITE" id="PS50103">
    <property type="entry name" value="ZF_C3H1"/>
    <property type="match status" value="5"/>
</dbReference>
<feature type="zinc finger region" description="C3H1-type" evidence="5">
    <location>
        <begin position="276"/>
        <end position="304"/>
    </location>
</feature>
<keyword evidence="1 5" id="KW-0479">Metal-binding</keyword>
<dbReference type="FunFam" id="4.10.1000.10:FF:000030">
    <property type="entry name" value="CCCH type zinc finger protein"/>
    <property type="match status" value="1"/>
</dbReference>
<evidence type="ECO:0000256" key="5">
    <source>
        <dbReference type="PROSITE-ProRule" id="PRU00723"/>
    </source>
</evidence>
<keyword evidence="2 5" id="KW-0863">Zinc-finger</keyword>
<feature type="region of interest" description="Disordered" evidence="6">
    <location>
        <begin position="384"/>
        <end position="453"/>
    </location>
</feature>
<feature type="zinc finger region" description="C3H1-type" evidence="5">
    <location>
        <begin position="138"/>
        <end position="166"/>
    </location>
</feature>
<sequence>MKPYGQSMEGSQSDPSPEWTASGPDTGHGEPVWPLGSRERESYPERPEEADCIYYLRTGFCGYGSRCRFNHPRERSAVLGGSRTGGRDYPERVGQPLCQYYMRTGMCKFGASCKYHHPQQEMGSLSPVSLNFYGYPLRQGEKECSYYLKNGQCKFGATCKFHHPEPAGLQFPAPSPVQQYGVILARSPMLSSPYVPSPYGPMLVSPGVVQFPSWNPYQAPMSPVASPSAQPSVGSGQLYGMAQVSPSAPTYAGSYQPMPSAGASSTSQKEHSFPERPGQPECQYYMRTGDCKFGSSCRYHHPPELVNSRSSVVLSQIGLPLRPGAPPCTHFMQRGICKFGPACKFDHSMERLSYSPSASSLADMPVAPYPVGSVVGTLAPSFSSSELRPEHFSGPRMDSNPSRMSSSMSTSSGLAGSTTSRTEMHSHSNVQRSSQSSGLSASSTSSTTSVEGHSDVHLLSPFLKVTVAFLNILEVTPFAKVKDSRPTHANKKLQSVEPPKPSSKIGKRNKEEAASAEKTWDSE</sequence>
<evidence type="ECO:0000256" key="4">
    <source>
        <dbReference type="ARBA" id="ARBA00023125"/>
    </source>
</evidence>
<evidence type="ECO:0000313" key="9">
    <source>
        <dbReference type="Proteomes" id="UP000685013"/>
    </source>
</evidence>
<reference evidence="8 9" key="1">
    <citation type="journal article" date="2021" name="Hortic Res">
        <title>The domestication of Cucurbita argyrosperma as revealed by the genome of its wild relative.</title>
        <authorList>
            <person name="Barrera-Redondo J."/>
            <person name="Sanchez-de la Vega G."/>
            <person name="Aguirre-Liguori J.A."/>
            <person name="Castellanos-Morales G."/>
            <person name="Gutierrez-Guerrero Y.T."/>
            <person name="Aguirre-Dugua X."/>
            <person name="Aguirre-Planter E."/>
            <person name="Tenaillon M.I."/>
            <person name="Lira-Saade R."/>
            <person name="Eguiarte L.E."/>
        </authorList>
    </citation>
    <scope>NUCLEOTIDE SEQUENCE [LARGE SCALE GENOMIC DNA]</scope>
    <source>
        <strain evidence="8">JBR-2021</strain>
    </source>
</reference>
<name>A0AAV6NK23_9ROSI</name>
<comment type="caution">
    <text evidence="8">The sequence shown here is derived from an EMBL/GenBank/DDBJ whole genome shotgun (WGS) entry which is preliminary data.</text>
</comment>
<dbReference type="InterPro" id="IPR000571">
    <property type="entry name" value="Znf_CCCH"/>
</dbReference>
<protein>
    <submittedName>
        <fullName evidence="8">Zinc finger CCCH domain-containing protein 58</fullName>
    </submittedName>
</protein>
<feature type="region of interest" description="Disordered" evidence="6">
    <location>
        <begin position="253"/>
        <end position="279"/>
    </location>
</feature>
<dbReference type="Proteomes" id="UP000685013">
    <property type="component" value="Chromosome 6"/>
</dbReference>
<dbReference type="GO" id="GO:0008270">
    <property type="term" value="F:zinc ion binding"/>
    <property type="evidence" value="ECO:0007669"/>
    <property type="project" value="UniProtKB-KW"/>
</dbReference>
<feature type="domain" description="C3H1-type" evidence="7">
    <location>
        <begin position="322"/>
        <end position="350"/>
    </location>
</feature>
<dbReference type="SMART" id="SM00356">
    <property type="entry name" value="ZnF_C3H1"/>
    <property type="match status" value="5"/>
</dbReference>
<proteinExistence type="predicted"/>
<evidence type="ECO:0000259" key="7">
    <source>
        <dbReference type="PROSITE" id="PS50103"/>
    </source>
</evidence>
<evidence type="ECO:0000256" key="1">
    <source>
        <dbReference type="ARBA" id="ARBA00022723"/>
    </source>
</evidence>
<dbReference type="EMBL" id="JAGKQH010000006">
    <property type="protein sequence ID" value="KAG6597508.1"/>
    <property type="molecule type" value="Genomic_DNA"/>
</dbReference>
<gene>
    <name evidence="8" type="ORF">SDJN03_10688</name>
</gene>
<dbReference type="PANTHER" id="PTHR12506">
    <property type="entry name" value="PROTEIN PHOSPHATASE RELATED"/>
    <property type="match status" value="1"/>
</dbReference>
<evidence type="ECO:0000256" key="3">
    <source>
        <dbReference type="ARBA" id="ARBA00022833"/>
    </source>
</evidence>
<feature type="domain" description="C3H1-type" evidence="7">
    <location>
        <begin position="138"/>
        <end position="166"/>
    </location>
</feature>
<feature type="domain" description="C3H1-type" evidence="7">
    <location>
        <begin position="276"/>
        <end position="304"/>
    </location>
</feature>
<evidence type="ECO:0000313" key="8">
    <source>
        <dbReference type="EMBL" id="KAG6597508.1"/>
    </source>
</evidence>
<feature type="non-terminal residue" evidence="8">
    <location>
        <position position="1"/>
    </location>
</feature>
<dbReference type="GO" id="GO:0003677">
    <property type="term" value="F:DNA binding"/>
    <property type="evidence" value="ECO:0007669"/>
    <property type="project" value="UniProtKB-KW"/>
</dbReference>
<dbReference type="InterPro" id="IPR050974">
    <property type="entry name" value="Plant_ZF_CCCH"/>
</dbReference>
<dbReference type="PANTHER" id="PTHR12506:SF41">
    <property type="entry name" value="ZINC FINGER CCCH DOMAIN-CONTAINING PROTEIN 58"/>
    <property type="match status" value="1"/>
</dbReference>
<feature type="region of interest" description="Disordered" evidence="6">
    <location>
        <begin position="482"/>
        <end position="523"/>
    </location>
</feature>
<feature type="domain" description="C3H1-type" evidence="7">
    <location>
        <begin position="92"/>
        <end position="120"/>
    </location>
</feature>
<feature type="zinc finger region" description="C3H1-type" evidence="5">
    <location>
        <begin position="322"/>
        <end position="350"/>
    </location>
</feature>
<keyword evidence="4" id="KW-0238">DNA-binding</keyword>
<organism evidence="8 9">
    <name type="scientific">Cucurbita argyrosperma subsp. sororia</name>
    <dbReference type="NCBI Taxonomy" id="37648"/>
    <lineage>
        <taxon>Eukaryota</taxon>
        <taxon>Viridiplantae</taxon>
        <taxon>Streptophyta</taxon>
        <taxon>Embryophyta</taxon>
        <taxon>Tracheophyta</taxon>
        <taxon>Spermatophyta</taxon>
        <taxon>Magnoliopsida</taxon>
        <taxon>eudicotyledons</taxon>
        <taxon>Gunneridae</taxon>
        <taxon>Pentapetalae</taxon>
        <taxon>rosids</taxon>
        <taxon>fabids</taxon>
        <taxon>Cucurbitales</taxon>
        <taxon>Cucurbitaceae</taxon>
        <taxon>Cucurbiteae</taxon>
        <taxon>Cucurbita</taxon>
    </lineage>
</organism>
<evidence type="ECO:0000256" key="6">
    <source>
        <dbReference type="SAM" id="MobiDB-lite"/>
    </source>
</evidence>
<feature type="domain" description="C3H1-type" evidence="7">
    <location>
        <begin position="46"/>
        <end position="74"/>
    </location>
</feature>
<dbReference type="GO" id="GO:0003729">
    <property type="term" value="F:mRNA binding"/>
    <property type="evidence" value="ECO:0007669"/>
    <property type="project" value="TreeGrafter"/>
</dbReference>
<feature type="zinc finger region" description="C3H1-type" evidence="5">
    <location>
        <begin position="92"/>
        <end position="120"/>
    </location>
</feature>
<evidence type="ECO:0000256" key="2">
    <source>
        <dbReference type="ARBA" id="ARBA00022771"/>
    </source>
</evidence>
<feature type="region of interest" description="Disordered" evidence="6">
    <location>
        <begin position="1"/>
        <end position="44"/>
    </location>
</feature>
<keyword evidence="9" id="KW-1185">Reference proteome</keyword>
<feature type="zinc finger region" description="C3H1-type" evidence="5">
    <location>
        <begin position="46"/>
        <end position="74"/>
    </location>
</feature>
<accession>A0AAV6NK23</accession>
<feature type="compositionally biased region" description="Low complexity" evidence="6">
    <location>
        <begin position="402"/>
        <end position="451"/>
    </location>
</feature>